<proteinExistence type="predicted"/>
<protein>
    <submittedName>
        <fullName evidence="1">Uncharacterized protein</fullName>
    </submittedName>
</protein>
<organism evidence="1 2">
    <name type="scientific">Lithocarpus litseifolius</name>
    <dbReference type="NCBI Taxonomy" id="425828"/>
    <lineage>
        <taxon>Eukaryota</taxon>
        <taxon>Viridiplantae</taxon>
        <taxon>Streptophyta</taxon>
        <taxon>Embryophyta</taxon>
        <taxon>Tracheophyta</taxon>
        <taxon>Spermatophyta</taxon>
        <taxon>Magnoliopsida</taxon>
        <taxon>eudicotyledons</taxon>
        <taxon>Gunneridae</taxon>
        <taxon>Pentapetalae</taxon>
        <taxon>rosids</taxon>
        <taxon>fabids</taxon>
        <taxon>Fagales</taxon>
        <taxon>Fagaceae</taxon>
        <taxon>Lithocarpus</taxon>
    </lineage>
</organism>
<evidence type="ECO:0000313" key="2">
    <source>
        <dbReference type="Proteomes" id="UP001459277"/>
    </source>
</evidence>
<accession>A0AAW2BZA8</accession>
<dbReference type="Proteomes" id="UP001459277">
    <property type="component" value="Unassembled WGS sequence"/>
</dbReference>
<sequence>MMHCGHTVRHLRLPLECLPIELYMVRLVTSLLSKLQSRWMGPFIVRTVYPHGAIEIENPKNGDLFKVNGQCLKPFLELEPLEVEEVLLDDPSYRD</sequence>
<evidence type="ECO:0000313" key="1">
    <source>
        <dbReference type="EMBL" id="KAK9991385.1"/>
    </source>
</evidence>
<gene>
    <name evidence="1" type="ORF">SO802_026370</name>
</gene>
<dbReference type="EMBL" id="JAZDWU010000009">
    <property type="protein sequence ID" value="KAK9991385.1"/>
    <property type="molecule type" value="Genomic_DNA"/>
</dbReference>
<dbReference type="AlphaFoldDB" id="A0AAW2BZA8"/>
<name>A0AAW2BZA8_9ROSI</name>
<comment type="caution">
    <text evidence="1">The sequence shown here is derived from an EMBL/GenBank/DDBJ whole genome shotgun (WGS) entry which is preliminary data.</text>
</comment>
<keyword evidence="2" id="KW-1185">Reference proteome</keyword>
<reference evidence="1 2" key="1">
    <citation type="submission" date="2024-01" db="EMBL/GenBank/DDBJ databases">
        <title>A telomere-to-telomere, gap-free genome of sweet tea (Lithocarpus litseifolius).</title>
        <authorList>
            <person name="Zhou J."/>
        </authorList>
    </citation>
    <scope>NUCLEOTIDE SEQUENCE [LARGE SCALE GENOMIC DNA]</scope>
    <source>
        <strain evidence="1">Zhou-2022a</strain>
        <tissue evidence="1">Leaf</tissue>
    </source>
</reference>